<dbReference type="Proteomes" id="UP000323876">
    <property type="component" value="Unassembled WGS sequence"/>
</dbReference>
<evidence type="ECO:0000313" key="2">
    <source>
        <dbReference type="EMBL" id="KAA8890119.1"/>
    </source>
</evidence>
<accession>A0A5N0EMS6</accession>
<feature type="domain" description="Aminoglycoside phosphotransferase" evidence="1">
    <location>
        <begin position="53"/>
        <end position="270"/>
    </location>
</feature>
<dbReference type="PANTHER" id="PTHR21310">
    <property type="entry name" value="AMINOGLYCOSIDE PHOSPHOTRANSFERASE-RELATED-RELATED"/>
    <property type="match status" value="1"/>
</dbReference>
<dbReference type="InterPro" id="IPR011009">
    <property type="entry name" value="Kinase-like_dom_sf"/>
</dbReference>
<name>A0A5N0EMS6_9NOCA</name>
<comment type="caution">
    <text evidence="2">The sequence shown here is derived from an EMBL/GenBank/DDBJ whole genome shotgun (WGS) entry which is preliminary data.</text>
</comment>
<evidence type="ECO:0000259" key="1">
    <source>
        <dbReference type="Pfam" id="PF01636"/>
    </source>
</evidence>
<sequence length="323" mass="35650">MSAPEVCPYVHTRGSTADRRATVRTCLRVCRMDHAEYGGLEQTLGQPIAGSAPAEWGFQNRTDLLTLADGDRMVLQRYRNPDDAERRLRVMHTLLEPAAKRGIAIPRIRRFDLDADPAWIVFDALPGVPIPASAEIGLASPQFPIIAREMGTLLAAFRRLPTAGLQLDDLWASPTRLVESATAWAGRLDLAAAHRATLDRTLKSLPTLFADRPTVLAHGDFAPVNILTDGEIITGLLDFESVRLADPLFDPAWWAWSVSFIDPATPAWSDFLEGAGFDPADPDLPQRVEALQILRMLELLTEKPDLTPTIRDVVHERLLATLS</sequence>
<dbReference type="Gene3D" id="3.90.1200.10">
    <property type="match status" value="1"/>
</dbReference>
<organism evidence="2 3">
    <name type="scientific">Nocardia colli</name>
    <dbReference type="NCBI Taxonomy" id="2545717"/>
    <lineage>
        <taxon>Bacteria</taxon>
        <taxon>Bacillati</taxon>
        <taxon>Actinomycetota</taxon>
        <taxon>Actinomycetes</taxon>
        <taxon>Mycobacteriales</taxon>
        <taxon>Nocardiaceae</taxon>
        <taxon>Nocardia</taxon>
    </lineage>
</organism>
<evidence type="ECO:0000313" key="3">
    <source>
        <dbReference type="Proteomes" id="UP000323876"/>
    </source>
</evidence>
<protein>
    <submittedName>
        <fullName evidence="2">Aminoglycoside phosphotransferase family protein</fullName>
    </submittedName>
</protein>
<dbReference type="OrthoDB" id="3806873at2"/>
<proteinExistence type="predicted"/>
<dbReference type="InterPro" id="IPR002575">
    <property type="entry name" value="Aminoglycoside_PTrfase"/>
</dbReference>
<keyword evidence="3" id="KW-1185">Reference proteome</keyword>
<dbReference type="InterPro" id="IPR051678">
    <property type="entry name" value="AGP_Transferase"/>
</dbReference>
<dbReference type="EMBL" id="VXLC01000001">
    <property type="protein sequence ID" value="KAA8890119.1"/>
    <property type="molecule type" value="Genomic_DNA"/>
</dbReference>
<dbReference type="AlphaFoldDB" id="A0A5N0EMS6"/>
<dbReference type="SUPFAM" id="SSF56112">
    <property type="entry name" value="Protein kinase-like (PK-like)"/>
    <property type="match status" value="1"/>
</dbReference>
<dbReference type="Pfam" id="PF01636">
    <property type="entry name" value="APH"/>
    <property type="match status" value="1"/>
</dbReference>
<dbReference type="GO" id="GO:0016740">
    <property type="term" value="F:transferase activity"/>
    <property type="evidence" value="ECO:0007669"/>
    <property type="project" value="UniProtKB-KW"/>
</dbReference>
<reference evidence="2 3" key="1">
    <citation type="submission" date="2019-09" db="EMBL/GenBank/DDBJ databases">
        <authorList>
            <person name="Wang X."/>
        </authorList>
    </citation>
    <scope>NUCLEOTIDE SEQUENCE [LARGE SCALE GENOMIC DNA]</scope>
    <source>
        <strain evidence="2 3">CICC 11023</strain>
    </source>
</reference>
<keyword evidence="2" id="KW-0808">Transferase</keyword>
<gene>
    <name evidence="2" type="ORF">F3087_02045</name>
</gene>